<gene>
    <name evidence="1" type="ORF">KC19_8G038200</name>
</gene>
<sequence>MKTSGHVKKMQLLLLELQATHKLKVLEANLIHNKWDLAHFSINYCTLHLSIVPSSHDSSSLCTSSEEQVNLTLGDRVHCEHLDILHVFRDILQKILIITWLQLFFYLTF</sequence>
<organism evidence="1 2">
    <name type="scientific">Ceratodon purpureus</name>
    <name type="common">Fire moss</name>
    <name type="synonym">Dicranum purpureum</name>
    <dbReference type="NCBI Taxonomy" id="3225"/>
    <lineage>
        <taxon>Eukaryota</taxon>
        <taxon>Viridiplantae</taxon>
        <taxon>Streptophyta</taxon>
        <taxon>Embryophyta</taxon>
        <taxon>Bryophyta</taxon>
        <taxon>Bryophytina</taxon>
        <taxon>Bryopsida</taxon>
        <taxon>Dicranidae</taxon>
        <taxon>Pseudoditrichales</taxon>
        <taxon>Ditrichaceae</taxon>
        <taxon>Ceratodon</taxon>
    </lineage>
</organism>
<name>A0A8T0GV11_CERPU</name>
<dbReference type="EMBL" id="CM026429">
    <property type="protein sequence ID" value="KAG0563526.1"/>
    <property type="molecule type" value="Genomic_DNA"/>
</dbReference>
<evidence type="ECO:0000313" key="1">
    <source>
        <dbReference type="EMBL" id="KAG0563526.1"/>
    </source>
</evidence>
<dbReference type="Proteomes" id="UP000822688">
    <property type="component" value="Chromosome 8"/>
</dbReference>
<evidence type="ECO:0000313" key="2">
    <source>
        <dbReference type="Proteomes" id="UP000822688"/>
    </source>
</evidence>
<protein>
    <submittedName>
        <fullName evidence="1">Uncharacterized protein</fullName>
    </submittedName>
</protein>
<proteinExistence type="predicted"/>
<dbReference type="AlphaFoldDB" id="A0A8T0GV11"/>
<comment type="caution">
    <text evidence="1">The sequence shown here is derived from an EMBL/GenBank/DDBJ whole genome shotgun (WGS) entry which is preliminary data.</text>
</comment>
<keyword evidence="2" id="KW-1185">Reference proteome</keyword>
<accession>A0A8T0GV11</accession>
<reference evidence="1" key="1">
    <citation type="submission" date="2020-06" db="EMBL/GenBank/DDBJ databases">
        <title>WGS assembly of Ceratodon purpureus strain R40.</title>
        <authorList>
            <person name="Carey S.B."/>
            <person name="Jenkins J."/>
            <person name="Shu S."/>
            <person name="Lovell J.T."/>
            <person name="Sreedasyam A."/>
            <person name="Maumus F."/>
            <person name="Tiley G.P."/>
            <person name="Fernandez-Pozo N."/>
            <person name="Barry K."/>
            <person name="Chen C."/>
            <person name="Wang M."/>
            <person name="Lipzen A."/>
            <person name="Daum C."/>
            <person name="Saski C.A."/>
            <person name="Payton A.C."/>
            <person name="Mcbreen J.C."/>
            <person name="Conrad R.E."/>
            <person name="Kollar L.M."/>
            <person name="Olsson S."/>
            <person name="Huttunen S."/>
            <person name="Landis J.B."/>
            <person name="Wickett N.J."/>
            <person name="Johnson M.G."/>
            <person name="Rensing S.A."/>
            <person name="Grimwood J."/>
            <person name="Schmutz J."/>
            <person name="Mcdaniel S.F."/>
        </authorList>
    </citation>
    <scope>NUCLEOTIDE SEQUENCE</scope>
    <source>
        <strain evidence="1">R40</strain>
    </source>
</reference>